<sequence>MSLSSPPLYVGIGELLSLWEKTLEFPLSAHKRWKKVTMSNLSDRKIMWSLRSNMVNTLSAMPTAGVLGAGEQDKIHFEVSDSTEKDGKVEFSYGYIDNSIEQFNRRIYSSLKKKIHRLNVVFR</sequence>
<accession>A0A016SBT0</accession>
<gene>
    <name evidence="1" type="primary">Acey_s0258.g468</name>
    <name evidence="1" type="ORF">Y032_0258g468</name>
</gene>
<keyword evidence="2" id="KW-1185">Reference proteome</keyword>
<dbReference type="EMBL" id="JARK01001594">
    <property type="protein sequence ID" value="EYB87759.1"/>
    <property type="molecule type" value="Genomic_DNA"/>
</dbReference>
<comment type="caution">
    <text evidence="1">The sequence shown here is derived from an EMBL/GenBank/DDBJ whole genome shotgun (WGS) entry which is preliminary data.</text>
</comment>
<proteinExistence type="predicted"/>
<dbReference type="SUPFAM" id="SSF49354">
    <property type="entry name" value="PapD-like"/>
    <property type="match status" value="1"/>
</dbReference>
<dbReference type="Proteomes" id="UP000024635">
    <property type="component" value="Unassembled WGS sequence"/>
</dbReference>
<dbReference type="AlphaFoldDB" id="A0A016SBT0"/>
<name>A0A016SBT0_9BILA</name>
<evidence type="ECO:0000313" key="2">
    <source>
        <dbReference type="Proteomes" id="UP000024635"/>
    </source>
</evidence>
<evidence type="ECO:0008006" key="3">
    <source>
        <dbReference type="Google" id="ProtNLM"/>
    </source>
</evidence>
<reference evidence="2" key="1">
    <citation type="journal article" date="2015" name="Nat. Genet.">
        <title>The genome and transcriptome of the zoonotic hookworm Ancylostoma ceylanicum identify infection-specific gene families.</title>
        <authorList>
            <person name="Schwarz E.M."/>
            <person name="Hu Y."/>
            <person name="Antoshechkin I."/>
            <person name="Miller M.M."/>
            <person name="Sternberg P.W."/>
            <person name="Aroian R.V."/>
        </authorList>
    </citation>
    <scope>NUCLEOTIDE SEQUENCE</scope>
    <source>
        <strain evidence="2">HY135</strain>
    </source>
</reference>
<protein>
    <recommendedName>
        <fullName evidence="3">MSP domain-containing protein</fullName>
    </recommendedName>
</protein>
<dbReference type="OrthoDB" id="5857246at2759"/>
<evidence type="ECO:0000313" key="1">
    <source>
        <dbReference type="EMBL" id="EYB87759.1"/>
    </source>
</evidence>
<dbReference type="InterPro" id="IPR008962">
    <property type="entry name" value="PapD-like_sf"/>
</dbReference>
<organism evidence="1 2">
    <name type="scientific">Ancylostoma ceylanicum</name>
    <dbReference type="NCBI Taxonomy" id="53326"/>
    <lineage>
        <taxon>Eukaryota</taxon>
        <taxon>Metazoa</taxon>
        <taxon>Ecdysozoa</taxon>
        <taxon>Nematoda</taxon>
        <taxon>Chromadorea</taxon>
        <taxon>Rhabditida</taxon>
        <taxon>Rhabditina</taxon>
        <taxon>Rhabditomorpha</taxon>
        <taxon>Strongyloidea</taxon>
        <taxon>Ancylostomatidae</taxon>
        <taxon>Ancylostomatinae</taxon>
        <taxon>Ancylostoma</taxon>
    </lineage>
</organism>